<evidence type="ECO:0000313" key="2">
    <source>
        <dbReference type="Proteomes" id="UP000004947"/>
    </source>
</evidence>
<dbReference type="OrthoDB" id="610763at2"/>
<reference evidence="1 2" key="1">
    <citation type="journal article" date="2010" name="J. Bacteriol.">
        <title>Genome sequence of Lentisphaera araneosa HTCC2155T, the type species of the order Lentisphaerales in the phylum Lentisphaerae.</title>
        <authorList>
            <person name="Thrash J.C."/>
            <person name="Cho J.C."/>
            <person name="Vergin K.L."/>
            <person name="Morris R.M."/>
            <person name="Giovannoni S.J."/>
        </authorList>
    </citation>
    <scope>NUCLEOTIDE SEQUENCE [LARGE SCALE GENOMIC DNA]</scope>
    <source>
        <strain evidence="1 2">HTCC2155</strain>
    </source>
</reference>
<dbReference type="Proteomes" id="UP000004947">
    <property type="component" value="Unassembled WGS sequence"/>
</dbReference>
<dbReference type="RefSeq" id="WP_007280058.1">
    <property type="nucleotide sequence ID" value="NZ_ABCK01000019.1"/>
</dbReference>
<dbReference type="EMBL" id="ABCK01000019">
    <property type="protein sequence ID" value="EDM26180.1"/>
    <property type="molecule type" value="Genomic_DNA"/>
</dbReference>
<dbReference type="AlphaFoldDB" id="A6DQC9"/>
<proteinExistence type="predicted"/>
<comment type="caution">
    <text evidence="1">The sequence shown here is derived from an EMBL/GenBank/DDBJ whole genome shotgun (WGS) entry which is preliminary data.</text>
</comment>
<accession>A6DQC9</accession>
<organism evidence="1 2">
    <name type="scientific">Lentisphaera araneosa HTCC2155</name>
    <dbReference type="NCBI Taxonomy" id="313628"/>
    <lineage>
        <taxon>Bacteria</taxon>
        <taxon>Pseudomonadati</taxon>
        <taxon>Lentisphaerota</taxon>
        <taxon>Lentisphaeria</taxon>
        <taxon>Lentisphaerales</taxon>
        <taxon>Lentisphaeraceae</taxon>
        <taxon>Lentisphaera</taxon>
    </lineage>
</organism>
<sequence>MSGTNKTIALGGIISTLSTKDEFEYFLNDNLGLISSRANRKDALDLWVKKRPEEAAAWAMSLSGEKNKDASSQILDSWLQKDSDKAIDWYLQNSAKKMKRKSWIL</sequence>
<evidence type="ECO:0000313" key="1">
    <source>
        <dbReference type="EMBL" id="EDM26180.1"/>
    </source>
</evidence>
<name>A6DQC9_9BACT</name>
<dbReference type="STRING" id="313628.LNTAR_16573"/>
<protein>
    <submittedName>
        <fullName evidence="1">Uncharacterized protein</fullName>
    </submittedName>
</protein>
<keyword evidence="2" id="KW-1185">Reference proteome</keyword>
<gene>
    <name evidence="1" type="ORF">LNTAR_16573</name>
</gene>